<evidence type="ECO:0000256" key="2">
    <source>
        <dbReference type="ARBA" id="ARBA00023002"/>
    </source>
</evidence>
<evidence type="ECO:0000256" key="3">
    <source>
        <dbReference type="SAM" id="SignalP"/>
    </source>
</evidence>
<dbReference type="WBParaSite" id="BPAG_0000477801-mRNA-1">
    <property type="protein sequence ID" value="BPAG_0000477801-mRNA-1"/>
    <property type="gene ID" value="BPAG_0000477801"/>
</dbReference>
<evidence type="ECO:0000259" key="4">
    <source>
        <dbReference type="Pfam" id="PF00890"/>
    </source>
</evidence>
<proteinExistence type="predicted"/>
<evidence type="ECO:0000313" key="5">
    <source>
        <dbReference type="EMBL" id="VDN85928.1"/>
    </source>
</evidence>
<accession>A0A0N4T991</accession>
<protein>
    <submittedName>
        <fullName evidence="7">FAD_binding_2 domain-containing protein</fullName>
    </submittedName>
</protein>
<reference evidence="7" key="1">
    <citation type="submission" date="2017-02" db="UniProtKB">
        <authorList>
            <consortium name="WormBaseParasite"/>
        </authorList>
    </citation>
    <scope>IDENTIFICATION</scope>
</reference>
<sequence length="95" mass="9998">MRFLSYLLLVMMAEVVLTKEGVIAGGDNTLNNSGTTANIRQLQLPEFTDPVIIVGGGLAGLSATLEGKHDAANVVLVEGEKDLGGNSQKVTVKRM</sequence>
<feature type="chain" id="PRO_5043121857" evidence="3">
    <location>
        <begin position="19"/>
        <end position="95"/>
    </location>
</feature>
<keyword evidence="2" id="KW-0560">Oxidoreductase</keyword>
<keyword evidence="1" id="KW-0285">Flavoprotein</keyword>
<dbReference type="EMBL" id="UZAD01002629">
    <property type="protein sequence ID" value="VDN85928.1"/>
    <property type="molecule type" value="Genomic_DNA"/>
</dbReference>
<reference evidence="5 6" key="2">
    <citation type="submission" date="2018-11" db="EMBL/GenBank/DDBJ databases">
        <authorList>
            <consortium name="Pathogen Informatics"/>
        </authorList>
    </citation>
    <scope>NUCLEOTIDE SEQUENCE [LARGE SCALE GENOMIC DNA]</scope>
</reference>
<dbReference type="SUPFAM" id="SSF51905">
    <property type="entry name" value="FAD/NAD(P)-binding domain"/>
    <property type="match status" value="1"/>
</dbReference>
<dbReference type="InterPro" id="IPR003953">
    <property type="entry name" value="FAD-dep_OxRdtase_2_FAD-bd"/>
</dbReference>
<dbReference type="AlphaFoldDB" id="A0A0N4T991"/>
<dbReference type="GO" id="GO:0016491">
    <property type="term" value="F:oxidoreductase activity"/>
    <property type="evidence" value="ECO:0007669"/>
    <property type="project" value="UniProtKB-KW"/>
</dbReference>
<evidence type="ECO:0000313" key="6">
    <source>
        <dbReference type="Proteomes" id="UP000278627"/>
    </source>
</evidence>
<feature type="domain" description="FAD-dependent oxidoreductase 2 FAD-binding" evidence="4">
    <location>
        <begin position="51"/>
        <end position="88"/>
    </location>
</feature>
<dbReference type="Gene3D" id="3.50.50.60">
    <property type="entry name" value="FAD/NAD(P)-binding domain"/>
    <property type="match status" value="1"/>
</dbReference>
<keyword evidence="6" id="KW-1185">Reference proteome</keyword>
<dbReference type="Pfam" id="PF00890">
    <property type="entry name" value="FAD_binding_2"/>
    <property type="match status" value="1"/>
</dbReference>
<dbReference type="Proteomes" id="UP000278627">
    <property type="component" value="Unassembled WGS sequence"/>
</dbReference>
<feature type="signal peptide" evidence="3">
    <location>
        <begin position="1"/>
        <end position="18"/>
    </location>
</feature>
<evidence type="ECO:0000313" key="7">
    <source>
        <dbReference type="WBParaSite" id="BPAG_0000477801-mRNA-1"/>
    </source>
</evidence>
<gene>
    <name evidence="5" type="ORF">BPAG_LOCUS4742</name>
</gene>
<name>A0A0N4T991_BRUPA</name>
<dbReference type="STRING" id="6280.A0A0N4T991"/>
<organism evidence="7">
    <name type="scientific">Brugia pahangi</name>
    <name type="common">Filarial nematode worm</name>
    <dbReference type="NCBI Taxonomy" id="6280"/>
    <lineage>
        <taxon>Eukaryota</taxon>
        <taxon>Metazoa</taxon>
        <taxon>Ecdysozoa</taxon>
        <taxon>Nematoda</taxon>
        <taxon>Chromadorea</taxon>
        <taxon>Rhabditida</taxon>
        <taxon>Spirurina</taxon>
        <taxon>Spiruromorpha</taxon>
        <taxon>Filarioidea</taxon>
        <taxon>Onchocercidae</taxon>
        <taxon>Brugia</taxon>
    </lineage>
</organism>
<evidence type="ECO:0000256" key="1">
    <source>
        <dbReference type="ARBA" id="ARBA00022630"/>
    </source>
</evidence>
<keyword evidence="3" id="KW-0732">Signal</keyword>
<dbReference type="InterPro" id="IPR036188">
    <property type="entry name" value="FAD/NAD-bd_sf"/>
</dbReference>